<dbReference type="OrthoDB" id="4028199at2759"/>
<dbReference type="InterPro" id="IPR032675">
    <property type="entry name" value="LRR_dom_sf"/>
</dbReference>
<dbReference type="SUPFAM" id="SSF52047">
    <property type="entry name" value="RNI-like"/>
    <property type="match status" value="1"/>
</dbReference>
<dbReference type="SUPFAM" id="SSF52058">
    <property type="entry name" value="L domain-like"/>
    <property type="match status" value="1"/>
</dbReference>
<evidence type="ECO:0000313" key="3">
    <source>
        <dbReference type="EMBL" id="EMG45840.1"/>
    </source>
</evidence>
<dbReference type="EMBL" id="AOGT01002304">
    <property type="protein sequence ID" value="EMG45840.1"/>
    <property type="molecule type" value="Genomic_DNA"/>
</dbReference>
<protein>
    <recommendedName>
        <fullName evidence="5">F-box domain-containing protein</fullName>
    </recommendedName>
</protein>
<sequence>MANSKQLLDLPPEIISRIFSHIPKFVLSKFKTIPEIRQLVLEQLYEIVDISTGKDWIPYNTNAFQFTFEDHASADPFVPVLRYDELVSIVKYEKLRPFKVITFHHPKYVVWSHRDIPELLEQCEINISFESSYQTTTKSEFIDILNELNELPYVFNGVEGLQHADDRSCLDFYNKISRFSFPSWTKDFAFEEYHFENLISLSNVALTYPHVQHLPRNLKYLQCVIDNISIYESLDDKKWDFPVTLETLNITFMNDEPKLKLLDLGFLIKLEKLQYFNVEKVKLPPNLRSLNTIETLNLDDVTNQCPGLEVLNCPDNKSIMGSKLPTHLKELEISAKTLSSVLKLSKLRLFVNFFKRKNANESSKLAKIPLELRKLRLFSSPKATARLNSFTFCFGKLTYLNNLALQDMDGTGFSGSLPISLTSLKLINIPGFDFQGLKKLSNLTALEISSQVPEAFDYELPYNLTELKISNASIRSIDITTSNVRLLELTRINMSLLSNSTFKLPESLAQLDFVSNSIAELDNDYQFPKKLSALKWNGNRVPGLPKLPETLKTLFLLDNELTVKELPSSLEELSYSSSKASDIKALKLDSCLKLKKLQVTVNSDDSLEKFALDELPKSITHLSLKNLNIDVVSGSFTDLEYLEEIVLTGNPKLGRHYEAAKTDQQQFLNFPSTIKYVWISTNFFEQRESFIQFEDQLKRLPNFKELIITKYNSTYVHPFFFN</sequence>
<dbReference type="Gene3D" id="3.80.10.10">
    <property type="entry name" value="Ribonuclease Inhibitor"/>
    <property type="match status" value="3"/>
</dbReference>
<dbReference type="STRING" id="1245528.M3JSQ3"/>
<keyword evidence="2" id="KW-0677">Repeat</keyword>
<evidence type="ECO:0000256" key="1">
    <source>
        <dbReference type="ARBA" id="ARBA00022614"/>
    </source>
</evidence>
<dbReference type="PANTHER" id="PTHR47114">
    <property type="match status" value="1"/>
</dbReference>
<dbReference type="HOGENOM" id="CLU_021918_0_0_1"/>
<dbReference type="PANTHER" id="PTHR47114:SF2">
    <property type="entry name" value="OLIGODENDROCYTE-MYELIN GLYCOPROTEIN"/>
    <property type="match status" value="1"/>
</dbReference>
<reference evidence="3 4" key="1">
    <citation type="submission" date="2013-02" db="EMBL/GenBank/DDBJ databases">
        <title>Genome sequence of Candida maltosa Xu316, a potential industrial strain for xylitol and ethanol production.</title>
        <authorList>
            <person name="Yu J."/>
            <person name="Wang Q."/>
            <person name="Geng X."/>
            <person name="Bao W."/>
            <person name="He P."/>
            <person name="Cai J."/>
        </authorList>
    </citation>
    <scope>NUCLEOTIDE SEQUENCE [LARGE SCALE GENOMIC DNA]</scope>
    <source>
        <strain evidence="4">Xu316</strain>
    </source>
</reference>
<organism evidence="3 4">
    <name type="scientific">Candida maltosa (strain Xu316)</name>
    <name type="common">Yeast</name>
    <dbReference type="NCBI Taxonomy" id="1245528"/>
    <lineage>
        <taxon>Eukaryota</taxon>
        <taxon>Fungi</taxon>
        <taxon>Dikarya</taxon>
        <taxon>Ascomycota</taxon>
        <taxon>Saccharomycotina</taxon>
        <taxon>Pichiomycetes</taxon>
        <taxon>Debaryomycetaceae</taxon>
        <taxon>Candida/Lodderomyces clade</taxon>
        <taxon>Candida</taxon>
    </lineage>
</organism>
<proteinExistence type="predicted"/>
<evidence type="ECO:0000313" key="4">
    <source>
        <dbReference type="Proteomes" id="UP000011777"/>
    </source>
</evidence>
<accession>M3JSQ3</accession>
<dbReference type="InterPro" id="IPR051071">
    <property type="entry name" value="LRR-bact_E3_ubiq_ligases"/>
</dbReference>
<evidence type="ECO:0000256" key="2">
    <source>
        <dbReference type="ARBA" id="ARBA00022737"/>
    </source>
</evidence>
<name>M3JSQ3_CANMX</name>
<feature type="non-terminal residue" evidence="3">
    <location>
        <position position="1"/>
    </location>
</feature>
<evidence type="ECO:0008006" key="5">
    <source>
        <dbReference type="Google" id="ProtNLM"/>
    </source>
</evidence>
<dbReference type="AlphaFoldDB" id="M3JSQ3"/>
<comment type="caution">
    <text evidence="3">The sequence shown here is derived from an EMBL/GenBank/DDBJ whole genome shotgun (WGS) entry which is preliminary data.</text>
</comment>
<gene>
    <name evidence="3" type="ORF">G210_3950</name>
</gene>
<dbReference type="Proteomes" id="UP000011777">
    <property type="component" value="Unassembled WGS sequence"/>
</dbReference>
<keyword evidence="4" id="KW-1185">Reference proteome</keyword>
<keyword evidence="1" id="KW-0433">Leucine-rich repeat</keyword>